<evidence type="ECO:0008006" key="3">
    <source>
        <dbReference type="Google" id="ProtNLM"/>
    </source>
</evidence>
<dbReference type="InterPro" id="IPR011990">
    <property type="entry name" value="TPR-like_helical_dom_sf"/>
</dbReference>
<reference evidence="1 2" key="1">
    <citation type="submission" date="2024-09" db="EMBL/GenBank/DDBJ databases">
        <title>Genome sequencing and assembly of Phytophthora oleae, isolate VK10A, causative agent of rot of olive drupes.</title>
        <authorList>
            <person name="Conti Taguali S."/>
            <person name="Riolo M."/>
            <person name="La Spada F."/>
            <person name="Cacciola S.O."/>
            <person name="Dionisio G."/>
        </authorList>
    </citation>
    <scope>NUCLEOTIDE SEQUENCE [LARGE SCALE GENOMIC DNA]</scope>
    <source>
        <strain evidence="1 2">VK10A</strain>
    </source>
</reference>
<dbReference type="EMBL" id="JBIMZQ010000036">
    <property type="protein sequence ID" value="KAL3661478.1"/>
    <property type="molecule type" value="Genomic_DNA"/>
</dbReference>
<name>A0ABD3F425_9STRA</name>
<evidence type="ECO:0000313" key="2">
    <source>
        <dbReference type="Proteomes" id="UP001632037"/>
    </source>
</evidence>
<gene>
    <name evidence="1" type="ORF">V7S43_013676</name>
</gene>
<keyword evidence="2" id="KW-1185">Reference proteome</keyword>
<comment type="caution">
    <text evidence="1">The sequence shown here is derived from an EMBL/GenBank/DDBJ whole genome shotgun (WGS) entry which is preliminary data.</text>
</comment>
<sequence length="789" mass="89462">MWRRLARSSAPAARYASTARYAGSSRLHTPLCVAVPRAHYLTVARRAFASSSNDRYGSRVNDVKVRDVTLHELVQRSWVEQQEYYGPMEMSKVRQSLHSVWKELSDHAEGHAQIAPEIVEDFYVAARCCRLPKLQRDAFSYMDRYYPLRISFEMYGQMFTNLMAAKDWQTMRSTFDRAMTKYDPEQDVTPPEIVYRFGISAAIALEDYEGMKTLLREMEVRKVKPSIEIVSRVMVAQAMKGDVKTVLKAAEKLNPQDDRKWHEADVNRIITSLGIAGAPDKAFDFYRRSQLRLSPNTFMKLMLVCRGNSRPKHALAILANRRRFGMNLLPAQYSTVLEIIVELGIAGAPANELALILDEMRNNRVPFNDRVHALIARNQKHLDGTPFMLTPTITGESDVPAQEVEIQSRTKAADVPLLRELLDTRKFIEAAAIVDCYALPVSDDMKPSDGHEDTRFPDENAIIVPPWLADMAVEAYSQNQDTDKVRSLLRGFRCVRGSFKHAISRVVGLYGGKGRLRDGRMAYEAFLAMQFQGFPIFRVRDALTRFKQYQDTNATILLLGQISKQIAQALAETKCIETAEKHQDFMRTLERSNALNFDPVRTVRDIMRVFLASKRLDMVVTALDQLESDGVPIRSLDYENIFSTMAKSTGDLPVYSAEDFMAVWEDMLSRSVAPSKAALRLAIPILCGNVDMTDDDRWKRRKLAVIEGYHRGNHVAAKDRFDNYVLPIACFSTLLEAAAKVGSIEDVNAIHADAVKSLEMSTNKRHHSPGDRTTIRKTWNAIKRKKNGS</sequence>
<organism evidence="1 2">
    <name type="scientific">Phytophthora oleae</name>
    <dbReference type="NCBI Taxonomy" id="2107226"/>
    <lineage>
        <taxon>Eukaryota</taxon>
        <taxon>Sar</taxon>
        <taxon>Stramenopiles</taxon>
        <taxon>Oomycota</taxon>
        <taxon>Peronosporomycetes</taxon>
        <taxon>Peronosporales</taxon>
        <taxon>Peronosporaceae</taxon>
        <taxon>Phytophthora</taxon>
    </lineage>
</organism>
<evidence type="ECO:0000313" key="1">
    <source>
        <dbReference type="EMBL" id="KAL3661478.1"/>
    </source>
</evidence>
<dbReference type="AlphaFoldDB" id="A0ABD3F425"/>
<dbReference type="Proteomes" id="UP001632037">
    <property type="component" value="Unassembled WGS sequence"/>
</dbReference>
<proteinExistence type="predicted"/>
<dbReference type="Gene3D" id="1.25.40.10">
    <property type="entry name" value="Tetratricopeptide repeat domain"/>
    <property type="match status" value="1"/>
</dbReference>
<accession>A0ABD3F425</accession>
<protein>
    <recommendedName>
        <fullName evidence="3">Pentacotripeptide-repeat region of PRORP domain-containing protein</fullName>
    </recommendedName>
</protein>